<dbReference type="InterPro" id="IPR038476">
    <property type="entry name" value="UvrC_RNase_H_dom_sf"/>
</dbReference>
<dbReference type="Gene3D" id="4.10.860.10">
    <property type="entry name" value="UVR domain"/>
    <property type="match status" value="1"/>
</dbReference>
<keyword evidence="6 7" id="KW-0742">SOS response</keyword>
<gene>
    <name evidence="7" type="primary">uvrC</name>
    <name evidence="11" type="ORF">B9G79_07650</name>
</gene>
<dbReference type="InterPro" id="IPR050066">
    <property type="entry name" value="UvrABC_protein_C"/>
</dbReference>
<dbReference type="Pfam" id="PF01541">
    <property type="entry name" value="GIY-YIG"/>
    <property type="match status" value="1"/>
</dbReference>
<evidence type="ECO:0000259" key="8">
    <source>
        <dbReference type="PROSITE" id="PS50151"/>
    </source>
</evidence>
<dbReference type="NCBIfam" id="TIGR00194">
    <property type="entry name" value="uvrC"/>
    <property type="match status" value="1"/>
</dbReference>
<evidence type="ECO:0000256" key="3">
    <source>
        <dbReference type="ARBA" id="ARBA00022769"/>
    </source>
</evidence>
<keyword evidence="2 7" id="KW-0227">DNA damage</keyword>
<evidence type="ECO:0000256" key="6">
    <source>
        <dbReference type="ARBA" id="ARBA00023236"/>
    </source>
</evidence>
<dbReference type="OrthoDB" id="5287605at2"/>
<accession>A0A1Z3N7J1</accession>
<dbReference type="Pfam" id="PF14520">
    <property type="entry name" value="HHH_5"/>
    <property type="match status" value="1"/>
</dbReference>
<dbReference type="Pfam" id="PF22920">
    <property type="entry name" value="UvrC_RNaseH"/>
    <property type="match status" value="1"/>
</dbReference>
<dbReference type="PANTHER" id="PTHR30562:SF1">
    <property type="entry name" value="UVRABC SYSTEM PROTEIN C"/>
    <property type="match status" value="1"/>
</dbReference>
<dbReference type="Pfam" id="PF02151">
    <property type="entry name" value="UVR"/>
    <property type="match status" value="1"/>
</dbReference>
<dbReference type="CDD" id="cd10434">
    <property type="entry name" value="GIY-YIG_UvrC_Cho"/>
    <property type="match status" value="1"/>
</dbReference>
<dbReference type="InterPro" id="IPR035901">
    <property type="entry name" value="GIY-YIG_endonuc_sf"/>
</dbReference>
<dbReference type="SMART" id="SM00465">
    <property type="entry name" value="GIYc"/>
    <property type="match status" value="1"/>
</dbReference>
<evidence type="ECO:0000256" key="5">
    <source>
        <dbReference type="ARBA" id="ARBA00023204"/>
    </source>
</evidence>
<dbReference type="SUPFAM" id="SSF47781">
    <property type="entry name" value="RuvA domain 2-like"/>
    <property type="match status" value="1"/>
</dbReference>
<comment type="subunit">
    <text evidence="7">Interacts with UvrB in an incision complex.</text>
</comment>
<dbReference type="SUPFAM" id="SSF82771">
    <property type="entry name" value="GIY-YIG endonuclease"/>
    <property type="match status" value="1"/>
</dbReference>
<dbReference type="FunFam" id="3.40.1440.10:FF:000001">
    <property type="entry name" value="UvrABC system protein C"/>
    <property type="match status" value="1"/>
</dbReference>
<reference evidence="11 12" key="1">
    <citation type="submission" date="2017-04" db="EMBL/GenBank/DDBJ databases">
        <title>Whole genome sequence of Bdellovibrio bacteriovorus strain SSB218315.</title>
        <authorList>
            <person name="Oyedara O."/>
            <person name="Rodriguez-Perez M.A."/>
        </authorList>
    </citation>
    <scope>NUCLEOTIDE SEQUENCE [LARGE SCALE GENOMIC DNA]</scope>
    <source>
        <strain evidence="11 12">SSB218315</strain>
    </source>
</reference>
<name>A0A1Z3N7J1_BDEBC</name>
<dbReference type="AlphaFoldDB" id="A0A1Z3N7J1"/>
<evidence type="ECO:0000256" key="4">
    <source>
        <dbReference type="ARBA" id="ARBA00022881"/>
    </source>
</evidence>
<dbReference type="EMBL" id="CP020946">
    <property type="protein sequence ID" value="ASD63452.1"/>
    <property type="molecule type" value="Genomic_DNA"/>
</dbReference>
<dbReference type="Gene3D" id="3.40.1440.10">
    <property type="entry name" value="GIY-YIG endonuclease"/>
    <property type="match status" value="1"/>
</dbReference>
<keyword evidence="4 7" id="KW-0267">Excision nuclease</keyword>
<dbReference type="RefSeq" id="WP_088564990.1">
    <property type="nucleotide sequence ID" value="NZ_CP020946.1"/>
</dbReference>
<proteinExistence type="inferred from homology"/>
<evidence type="ECO:0000256" key="7">
    <source>
        <dbReference type="HAMAP-Rule" id="MF_00203"/>
    </source>
</evidence>
<dbReference type="InterPro" id="IPR000305">
    <property type="entry name" value="GIY-YIG_endonuc"/>
</dbReference>
<dbReference type="InterPro" id="IPR001943">
    <property type="entry name" value="UVR_dom"/>
</dbReference>
<feature type="domain" description="UVR" evidence="8">
    <location>
        <begin position="207"/>
        <end position="242"/>
    </location>
</feature>
<dbReference type="SUPFAM" id="SSF46600">
    <property type="entry name" value="C-terminal UvrC-binding domain of UvrB"/>
    <property type="match status" value="1"/>
</dbReference>
<evidence type="ECO:0000313" key="12">
    <source>
        <dbReference type="Proteomes" id="UP000197003"/>
    </source>
</evidence>
<keyword evidence="5 7" id="KW-0234">DNA repair</keyword>
<evidence type="ECO:0000256" key="2">
    <source>
        <dbReference type="ARBA" id="ARBA00022763"/>
    </source>
</evidence>
<comment type="similarity">
    <text evidence="7">Belongs to the UvrC family.</text>
</comment>
<dbReference type="GO" id="GO:0009381">
    <property type="term" value="F:excinuclease ABC activity"/>
    <property type="evidence" value="ECO:0007669"/>
    <property type="project" value="UniProtKB-UniRule"/>
</dbReference>
<dbReference type="Gene3D" id="1.10.150.20">
    <property type="entry name" value="5' to 3' exonuclease, C-terminal subdomain"/>
    <property type="match status" value="1"/>
</dbReference>
<dbReference type="InterPro" id="IPR047296">
    <property type="entry name" value="GIY-YIG_UvrC_Cho"/>
</dbReference>
<keyword evidence="3 7" id="KW-0228">DNA excision</keyword>
<dbReference type="InterPro" id="IPR036876">
    <property type="entry name" value="UVR_dom_sf"/>
</dbReference>
<evidence type="ECO:0000313" key="11">
    <source>
        <dbReference type="EMBL" id="ASD63452.1"/>
    </source>
</evidence>
<dbReference type="Proteomes" id="UP000197003">
    <property type="component" value="Chromosome"/>
</dbReference>
<dbReference type="InterPro" id="IPR010994">
    <property type="entry name" value="RuvA_2-like"/>
</dbReference>
<keyword evidence="1 7" id="KW-0963">Cytoplasm</keyword>
<sequence>MASSKFEEVRDKVKEFPTQSGVYLMKNTADKIIYIGKAKNLRNRVRSYFNDSKDHSPKTRLLVTNICEVEYILTKTEVEAFLLEASLIKKHRPKYNIRLRDDKAYPYIRFSWGDQAPRLYLARKVKKDGSLYFGPYTSGLAVHGTIKFLNRTFKIRDCTDAVFKSRTRPCMTYQIGRCTAPCVKYISLEDYRNEVEGAKLFLKGQNKKVIKAMTEKMMGAADEEKFEVAARLRDSIEAIKAILQKQAVINDTSEKDQDALGYYGDERGCLIETVHIRAGRVIGTRPHYLPHFDPNDAVEDPREWLVDFLNQYYEDNFIPDEVLLPLDIGNDLTKLMEEVLKERSGSRATVRFATDERGRNLVEMAHENAKSHFLKYVSKSEEKLRGLEEIKERFNLPERPRRIECYDISTFQGAETVASQVVFEDGVPAKEHYRRYKIKTVQGINDFASMYEVLSRRFKHTEYEDPQLIVIDGGKGQLSQAMKILEEIGRKDIPVVGLAKARTESDFQKQEVESTEERFFLPGRSNPVIFKHNAEALYILSGIRDEAHRFAITYHRKLREGTSLESELDYVVGLGEKRKKVLLTQFNSVDEIKMADAEEIAKLKGFNRVLAERILLQLNESEEEETEVEE</sequence>
<comment type="function">
    <text evidence="7">The UvrABC repair system catalyzes the recognition and processing of DNA lesions. UvrC both incises the 5' and 3' sides of the lesion. The N-terminal half is responsible for the 3' incision and the C-terminal half is responsible for the 5' incision.</text>
</comment>
<dbReference type="GO" id="GO:0009380">
    <property type="term" value="C:excinuclease repair complex"/>
    <property type="evidence" value="ECO:0007669"/>
    <property type="project" value="InterPro"/>
</dbReference>
<evidence type="ECO:0000259" key="10">
    <source>
        <dbReference type="PROSITE" id="PS50165"/>
    </source>
</evidence>
<dbReference type="PROSITE" id="PS50164">
    <property type="entry name" value="GIY_YIG"/>
    <property type="match status" value="1"/>
</dbReference>
<dbReference type="PROSITE" id="PS50151">
    <property type="entry name" value="UVR"/>
    <property type="match status" value="1"/>
</dbReference>
<dbReference type="InterPro" id="IPR001162">
    <property type="entry name" value="UvrC_RNase_H_dom"/>
</dbReference>
<dbReference type="PROSITE" id="PS50165">
    <property type="entry name" value="UVRC"/>
    <property type="match status" value="1"/>
</dbReference>
<evidence type="ECO:0000259" key="9">
    <source>
        <dbReference type="PROSITE" id="PS50164"/>
    </source>
</evidence>
<dbReference type="PANTHER" id="PTHR30562">
    <property type="entry name" value="UVRC/OXIDOREDUCTASE"/>
    <property type="match status" value="1"/>
</dbReference>
<dbReference type="InterPro" id="IPR004791">
    <property type="entry name" value="UvrC"/>
</dbReference>
<protein>
    <recommendedName>
        <fullName evidence="7">UvrABC system protein C</fullName>
        <shortName evidence="7">Protein UvrC</shortName>
    </recommendedName>
    <alternativeName>
        <fullName evidence="7">Excinuclease ABC subunit C</fullName>
    </alternativeName>
</protein>
<dbReference type="Gene3D" id="3.30.420.340">
    <property type="entry name" value="UvrC, RNAse H endonuclease domain"/>
    <property type="match status" value="1"/>
</dbReference>
<organism evidence="11 12">
    <name type="scientific">Bdellovibrio bacteriovorus</name>
    <dbReference type="NCBI Taxonomy" id="959"/>
    <lineage>
        <taxon>Bacteria</taxon>
        <taxon>Pseudomonadati</taxon>
        <taxon>Bdellovibrionota</taxon>
        <taxon>Bdellovibrionia</taxon>
        <taxon>Bdellovibrionales</taxon>
        <taxon>Pseudobdellovibrionaceae</taxon>
        <taxon>Bdellovibrio</taxon>
    </lineage>
</organism>
<evidence type="ECO:0000256" key="1">
    <source>
        <dbReference type="ARBA" id="ARBA00022490"/>
    </source>
</evidence>
<dbReference type="GO" id="GO:0005737">
    <property type="term" value="C:cytoplasm"/>
    <property type="evidence" value="ECO:0007669"/>
    <property type="project" value="UniProtKB-SubCell"/>
</dbReference>
<dbReference type="GO" id="GO:0003677">
    <property type="term" value="F:DNA binding"/>
    <property type="evidence" value="ECO:0007669"/>
    <property type="project" value="UniProtKB-UniRule"/>
</dbReference>
<dbReference type="GO" id="GO:0006289">
    <property type="term" value="P:nucleotide-excision repair"/>
    <property type="evidence" value="ECO:0007669"/>
    <property type="project" value="UniProtKB-UniRule"/>
</dbReference>
<dbReference type="NCBIfam" id="NF001824">
    <property type="entry name" value="PRK00558.1-5"/>
    <property type="match status" value="1"/>
</dbReference>
<comment type="subcellular location">
    <subcellularLocation>
        <location evidence="7">Cytoplasm</location>
    </subcellularLocation>
</comment>
<dbReference type="HAMAP" id="MF_00203">
    <property type="entry name" value="UvrC"/>
    <property type="match status" value="1"/>
</dbReference>
<feature type="domain" description="UvrC family homology region profile" evidence="10">
    <location>
        <begin position="260"/>
        <end position="485"/>
    </location>
</feature>
<feature type="domain" description="GIY-YIG" evidence="9">
    <location>
        <begin position="18"/>
        <end position="97"/>
    </location>
</feature>
<dbReference type="GO" id="GO:0009432">
    <property type="term" value="P:SOS response"/>
    <property type="evidence" value="ECO:0007669"/>
    <property type="project" value="UniProtKB-UniRule"/>
</dbReference>
<dbReference type="Pfam" id="PF08459">
    <property type="entry name" value="UvrC_RNaseH_dom"/>
    <property type="match status" value="1"/>
</dbReference>